<gene>
    <name evidence="5" type="ORF">HC352_02195</name>
</gene>
<dbReference type="Proteomes" id="UP000502298">
    <property type="component" value="Chromosome"/>
</dbReference>
<dbReference type="Pfam" id="PF08241">
    <property type="entry name" value="Methyltransf_11"/>
    <property type="match status" value="1"/>
</dbReference>
<feature type="domain" description="Methyltransferase type 11" evidence="4">
    <location>
        <begin position="44"/>
        <end position="139"/>
    </location>
</feature>
<dbReference type="InterPro" id="IPR013216">
    <property type="entry name" value="Methyltransf_11"/>
</dbReference>
<dbReference type="InterPro" id="IPR029063">
    <property type="entry name" value="SAM-dependent_MTases_sf"/>
</dbReference>
<evidence type="ECO:0000256" key="3">
    <source>
        <dbReference type="ARBA" id="ARBA00022679"/>
    </source>
</evidence>
<dbReference type="KEGG" id="arca:HC352_02195"/>
<dbReference type="PANTHER" id="PTHR44942">
    <property type="entry name" value="METHYLTRANSF_11 DOMAIN-CONTAINING PROTEIN"/>
    <property type="match status" value="1"/>
</dbReference>
<proteinExistence type="inferred from homology"/>
<dbReference type="CDD" id="cd02440">
    <property type="entry name" value="AdoMet_MTases"/>
    <property type="match status" value="1"/>
</dbReference>
<dbReference type="RefSeq" id="WP_168917385.1">
    <property type="nucleotide sequence ID" value="NZ_CP050804.1"/>
</dbReference>
<dbReference type="PANTHER" id="PTHR44942:SF4">
    <property type="entry name" value="METHYLTRANSFERASE TYPE 11 DOMAIN-CONTAINING PROTEIN"/>
    <property type="match status" value="1"/>
</dbReference>
<dbReference type="SUPFAM" id="SSF53335">
    <property type="entry name" value="S-adenosyl-L-methionine-dependent methyltransferases"/>
    <property type="match status" value="1"/>
</dbReference>
<sequence>MTLPTNPYYDVATIAEAYVDVRPGYPLELLRIVCADDGQNRCLVDIGAGTGKLTTTLCDIAGQRGRVWAIEPSPDMREQLIRLMPNLKGQILPASGEETTLNDAMADIVFYAQSWHWVDPIKASREAARILRPGGKLVVLYNQMDVSIPWVKRLSRIMRSGDVHRPTDKPLVVEPFTQPRLHMATWQDRLTPTQVCQLGTTRSSWITSTNENRAKMQANLRWYLYQNLGYGDEDIVEIPYLTYMWVMERAEV</sequence>
<dbReference type="AlphaFoldDB" id="A0A6H2EJX3"/>
<organism evidence="5 6">
    <name type="scientific">Arcanobacterium buesumense</name>
    <dbReference type="NCBI Taxonomy" id="2722751"/>
    <lineage>
        <taxon>Bacteria</taxon>
        <taxon>Bacillati</taxon>
        <taxon>Actinomycetota</taxon>
        <taxon>Actinomycetes</taxon>
        <taxon>Actinomycetales</taxon>
        <taxon>Actinomycetaceae</taxon>
        <taxon>Arcanobacterium</taxon>
    </lineage>
</organism>
<dbReference type="EMBL" id="CP050804">
    <property type="protein sequence ID" value="QJC21444.1"/>
    <property type="molecule type" value="Genomic_DNA"/>
</dbReference>
<dbReference type="InterPro" id="IPR051052">
    <property type="entry name" value="Diverse_substrate_MTase"/>
</dbReference>
<comment type="similarity">
    <text evidence="1">Belongs to the methyltransferase superfamily.</text>
</comment>
<protein>
    <submittedName>
        <fullName evidence="5">Class I SAM-dependent methyltransferase</fullName>
    </submittedName>
</protein>
<evidence type="ECO:0000256" key="2">
    <source>
        <dbReference type="ARBA" id="ARBA00022603"/>
    </source>
</evidence>
<evidence type="ECO:0000313" key="5">
    <source>
        <dbReference type="EMBL" id="QJC21444.1"/>
    </source>
</evidence>
<name>A0A6H2EJX3_9ACTO</name>
<accession>A0A6H2EJX3</accession>
<evidence type="ECO:0000259" key="4">
    <source>
        <dbReference type="Pfam" id="PF08241"/>
    </source>
</evidence>
<keyword evidence="3 5" id="KW-0808">Transferase</keyword>
<evidence type="ECO:0000313" key="6">
    <source>
        <dbReference type="Proteomes" id="UP000502298"/>
    </source>
</evidence>
<keyword evidence="6" id="KW-1185">Reference proteome</keyword>
<dbReference type="Gene3D" id="3.40.50.150">
    <property type="entry name" value="Vaccinia Virus protein VP39"/>
    <property type="match status" value="1"/>
</dbReference>
<keyword evidence="2 5" id="KW-0489">Methyltransferase</keyword>
<dbReference type="GO" id="GO:0032259">
    <property type="term" value="P:methylation"/>
    <property type="evidence" value="ECO:0007669"/>
    <property type="project" value="UniProtKB-KW"/>
</dbReference>
<evidence type="ECO:0000256" key="1">
    <source>
        <dbReference type="ARBA" id="ARBA00008361"/>
    </source>
</evidence>
<dbReference type="GO" id="GO:0008757">
    <property type="term" value="F:S-adenosylmethionine-dependent methyltransferase activity"/>
    <property type="evidence" value="ECO:0007669"/>
    <property type="project" value="InterPro"/>
</dbReference>
<reference evidence="5 6" key="1">
    <citation type="submission" date="2020-03" db="EMBL/GenBank/DDBJ databases">
        <title>Complete genome of Arcanobacterium buesumensis sp. nov. strain 2701.</title>
        <authorList>
            <person name="Borowiak M."/>
            <person name="Alssahen M."/>
            <person name="Laemmler C."/>
            <person name="Malorny B."/>
            <person name="Hassan A."/>
            <person name="Prenger-Berninghoff E."/>
            <person name="Ploetz M."/>
            <person name="Abdulmawjood A."/>
        </authorList>
    </citation>
    <scope>NUCLEOTIDE SEQUENCE [LARGE SCALE GENOMIC DNA]</scope>
    <source>
        <strain evidence="5 6">2701</strain>
    </source>
</reference>